<reference evidence="1 2" key="1">
    <citation type="journal article" date="2016" name="Nat. Commun.">
        <title>Thousands of microbial genomes shed light on interconnected biogeochemical processes in an aquifer system.</title>
        <authorList>
            <person name="Anantharaman K."/>
            <person name="Brown C.T."/>
            <person name="Hug L.A."/>
            <person name="Sharon I."/>
            <person name="Castelle C.J."/>
            <person name="Probst A.J."/>
            <person name="Thomas B.C."/>
            <person name="Singh A."/>
            <person name="Wilkins M.J."/>
            <person name="Karaoz U."/>
            <person name="Brodie E.L."/>
            <person name="Williams K.H."/>
            <person name="Hubbard S.S."/>
            <person name="Banfield J.F."/>
        </authorList>
    </citation>
    <scope>NUCLEOTIDE SEQUENCE [LARGE SCALE GENOMIC DNA]</scope>
</reference>
<accession>A0A1G1YPI7</accession>
<gene>
    <name evidence="1" type="ORF">A2912_03705</name>
</gene>
<dbReference type="EMBL" id="MHIN01000045">
    <property type="protein sequence ID" value="OGY53550.1"/>
    <property type="molecule type" value="Genomic_DNA"/>
</dbReference>
<evidence type="ECO:0000313" key="1">
    <source>
        <dbReference type="EMBL" id="OGY53550.1"/>
    </source>
</evidence>
<sequence length="79" mass="8980">MKMIPVIKMVREAKMIGSFALKAKEKPAMRAGMAWERANIDCWMPKISPWEDGSTEFEVNVERFGGVKPKVSAFNGMMR</sequence>
<name>A0A1G1YPI7_9BACT</name>
<dbReference type="Proteomes" id="UP000178122">
    <property type="component" value="Unassembled WGS sequence"/>
</dbReference>
<organism evidence="1 2">
    <name type="scientific">Candidatus Buchananbacteria bacterium RIFCSPLOWO2_01_FULL_40_23b</name>
    <dbReference type="NCBI Taxonomy" id="1797544"/>
    <lineage>
        <taxon>Bacteria</taxon>
        <taxon>Candidatus Buchananiibacteriota</taxon>
    </lineage>
</organism>
<proteinExistence type="predicted"/>
<protein>
    <submittedName>
        <fullName evidence="1">Uncharacterized protein</fullName>
    </submittedName>
</protein>
<evidence type="ECO:0000313" key="2">
    <source>
        <dbReference type="Proteomes" id="UP000178122"/>
    </source>
</evidence>
<comment type="caution">
    <text evidence="1">The sequence shown here is derived from an EMBL/GenBank/DDBJ whole genome shotgun (WGS) entry which is preliminary data.</text>
</comment>
<dbReference type="AlphaFoldDB" id="A0A1G1YPI7"/>